<sequence length="1231" mass="137706">MEILTVDPNLQFCPDFTSSDYDDIRQNIAANGALDDAGAAEKLRTAWTSSNTAKKLVWDQQVQRDRDAADAIRQAREQEAENLRLAAEKEAETERKEAEKKKPKLADFDDNRGVGDRITIRPSPFAVKKLDEFSYIELYYFTPEGCTDAADQQRAVAEEGFALSRTDDALALRPISSFKASRNVIKDVDLTWRQMEMGANGLLEQMTRSKWPTRHTASVATFFYTLTRHPSRELDHGESILLIYQARARREWHDSLKKDTGFNLALFNDNLLRSISDEYWNKLRAEGFRSVRIVIPSSVRAANITFSPSRTLLILPASQIRFSSLPPRISFMHLIIPYMFYNHSASHIRVSSFLRLLKTPLIICTSYAYVNKCIIIARIPSHYHIASSHRIITSHYHIITSHYHLIITLSSHYRIFSIPFSLTPKAAVLRTIGIHLGTTAAPLGEGAVAARDLNDPCLQSDGLKRILTLLRWEDMAAGTRAMIAVTPGISLFSRAQASLPTRPARSVWAASRTMSTRAHPPISGTATGHSARGIGTVILSHPMAHNFASNGNYPAHARALLIPSAISAQGVETRIMELSAALERRMLRAITPLKPDAWEHLLSAAGLLHRYPHICFSLRHGFDIGIRPITISHTPFNSPTLLDHANAFAAIVEHEFRCQRYIGPFTQAELESCMGPFQSSPLSLIPKAHSPQKLRLVQNFSFPHTPSHSHISINHSIDSDSFPSTWGTFNIFALSCSRLPPGSQGAIRDVAEAYRTVPTCASQWPGAVVRLSPNDEFAVDTCVAFGVSSGSGAYGNLADAGADILRSQGIGPLGHWVDDHCFLRVLLKHLARYNLQRKEWRAHIISAGGRHHDGGRIWFGGGKLAADILEEFDEDMAFPIADLSTASVRSPEDARYSYNFADIDRVTTALGMPWALDKDIMFAHEFPFTGFVWNLIDNTVSLGSEKKTKYLLAIQEWSATRTHALKDVQQLHGKLLHACSIIPEGRAYLTSLEAMLHICHNRPFMPHTPPHSTPADLEWWAARLTQPVLSRSIPGPVELYDPWAYSDASSGIGIGIIIRNFWWAWTLLPGWKSDERDIGWAEAVGFELVVRALIALDPFRGHAKIHGDNDGVVKGWWNHRSRNREVNLIFRRLHILLKSNDYTVHTRYVCTAANPADGPSRGKFPPRRFCLPRLPIPLELQPFIADFDHQPLERNTKHIPDSSRSAFALDANTAFEGMAISLANEQDIWRD</sequence>
<dbReference type="EMBL" id="JACAZH010000017">
    <property type="protein sequence ID" value="KAF7348033.1"/>
    <property type="molecule type" value="Genomic_DNA"/>
</dbReference>
<feature type="region of interest" description="Disordered" evidence="1">
    <location>
        <begin position="88"/>
        <end position="113"/>
    </location>
</feature>
<reference evidence="2" key="1">
    <citation type="submission" date="2020-05" db="EMBL/GenBank/DDBJ databases">
        <title>Mycena genomes resolve the evolution of fungal bioluminescence.</title>
        <authorList>
            <person name="Tsai I.J."/>
        </authorList>
    </citation>
    <scope>NUCLEOTIDE SEQUENCE</scope>
    <source>
        <strain evidence="2">160909Yilan</strain>
    </source>
</reference>
<dbReference type="AlphaFoldDB" id="A0A8H6XTV3"/>
<organism evidence="2 3">
    <name type="scientific">Mycena sanguinolenta</name>
    <dbReference type="NCBI Taxonomy" id="230812"/>
    <lineage>
        <taxon>Eukaryota</taxon>
        <taxon>Fungi</taxon>
        <taxon>Dikarya</taxon>
        <taxon>Basidiomycota</taxon>
        <taxon>Agaricomycotina</taxon>
        <taxon>Agaricomycetes</taxon>
        <taxon>Agaricomycetidae</taxon>
        <taxon>Agaricales</taxon>
        <taxon>Marasmiineae</taxon>
        <taxon>Mycenaceae</taxon>
        <taxon>Mycena</taxon>
    </lineage>
</organism>
<evidence type="ECO:0000256" key="1">
    <source>
        <dbReference type="SAM" id="MobiDB-lite"/>
    </source>
</evidence>
<keyword evidence="2" id="KW-0695">RNA-directed DNA polymerase</keyword>
<dbReference type="GO" id="GO:0003964">
    <property type="term" value="F:RNA-directed DNA polymerase activity"/>
    <property type="evidence" value="ECO:0007669"/>
    <property type="project" value="UniProtKB-KW"/>
</dbReference>
<keyword evidence="2" id="KW-0808">Transferase</keyword>
<dbReference type="OrthoDB" id="2688210at2759"/>
<proteinExistence type="predicted"/>
<comment type="caution">
    <text evidence="2">The sequence shown here is derived from an EMBL/GenBank/DDBJ whole genome shotgun (WGS) entry which is preliminary data.</text>
</comment>
<evidence type="ECO:0000313" key="3">
    <source>
        <dbReference type="Proteomes" id="UP000623467"/>
    </source>
</evidence>
<gene>
    <name evidence="2" type="ORF">MSAN_01755700</name>
</gene>
<dbReference type="PANTHER" id="PTHR33050">
    <property type="entry name" value="REVERSE TRANSCRIPTASE DOMAIN-CONTAINING PROTEIN"/>
    <property type="match status" value="1"/>
</dbReference>
<dbReference type="Proteomes" id="UP000623467">
    <property type="component" value="Unassembled WGS sequence"/>
</dbReference>
<dbReference type="InterPro" id="IPR052055">
    <property type="entry name" value="Hepadnavirus_pol/RT"/>
</dbReference>
<dbReference type="PANTHER" id="PTHR33050:SF7">
    <property type="entry name" value="RIBONUCLEASE H"/>
    <property type="match status" value="1"/>
</dbReference>
<evidence type="ECO:0000313" key="2">
    <source>
        <dbReference type="EMBL" id="KAF7348033.1"/>
    </source>
</evidence>
<keyword evidence="2" id="KW-0548">Nucleotidyltransferase</keyword>
<accession>A0A8H6XTV3</accession>
<protein>
    <submittedName>
        <fullName evidence="2">Reverse transcriptase/ribonuclease H</fullName>
    </submittedName>
</protein>
<name>A0A8H6XTV3_9AGAR</name>
<keyword evidence="3" id="KW-1185">Reference proteome</keyword>